<reference evidence="1 2" key="1">
    <citation type="submission" date="2019-03" db="EMBL/GenBank/DDBJ databases">
        <title>Genomic Encyclopedia of Archaeal and Bacterial Type Strains, Phase II (KMG-II): from individual species to whole genera.</title>
        <authorList>
            <person name="Goeker M."/>
        </authorList>
    </citation>
    <scope>NUCLEOTIDE SEQUENCE [LARGE SCALE GENOMIC DNA]</scope>
    <source>
        <strain evidence="1 2">DSM 45499</strain>
    </source>
</reference>
<organism evidence="1 2">
    <name type="scientific">Actinophytocola oryzae</name>
    <dbReference type="NCBI Taxonomy" id="502181"/>
    <lineage>
        <taxon>Bacteria</taxon>
        <taxon>Bacillati</taxon>
        <taxon>Actinomycetota</taxon>
        <taxon>Actinomycetes</taxon>
        <taxon>Pseudonocardiales</taxon>
        <taxon>Pseudonocardiaceae</taxon>
    </lineage>
</organism>
<accession>A0A4R7W1K6</accession>
<protein>
    <submittedName>
        <fullName evidence="1">Uncharacterized protein</fullName>
    </submittedName>
</protein>
<evidence type="ECO:0000313" key="1">
    <source>
        <dbReference type="EMBL" id="TDV56436.1"/>
    </source>
</evidence>
<comment type="caution">
    <text evidence="1">The sequence shown here is derived from an EMBL/GenBank/DDBJ whole genome shotgun (WGS) entry which is preliminary data.</text>
</comment>
<dbReference type="OrthoDB" id="5328543at2"/>
<proteinExistence type="predicted"/>
<name>A0A4R7W1K6_9PSEU</name>
<evidence type="ECO:0000313" key="2">
    <source>
        <dbReference type="Proteomes" id="UP000294927"/>
    </source>
</evidence>
<dbReference type="Proteomes" id="UP000294927">
    <property type="component" value="Unassembled WGS sequence"/>
</dbReference>
<sequence>MTVIDVVLRDPRTCVPEQGWERLVRLIMRDHGLGRDLAERTAGQTVAYLVTSAENPETTLGPTPAVDRGVHTFVLDSPNYFAFCHQHAGHYIHHVPHLPGEGDSEGGLVERTISAIRTAGFPVDTELWNAQRADCNQCYNGCSDSPKK</sequence>
<dbReference type="AlphaFoldDB" id="A0A4R7W1K6"/>
<keyword evidence="2" id="KW-1185">Reference proteome</keyword>
<gene>
    <name evidence="1" type="ORF">CLV71_102503</name>
</gene>
<dbReference type="EMBL" id="SOCP01000002">
    <property type="protein sequence ID" value="TDV56436.1"/>
    <property type="molecule type" value="Genomic_DNA"/>
</dbReference>